<comment type="caution">
    <text evidence="2">The sequence shown here is derived from an EMBL/GenBank/DDBJ whole genome shotgun (WGS) entry which is preliminary data.</text>
</comment>
<dbReference type="EMBL" id="JANPWB010000005">
    <property type="protein sequence ID" value="KAJ1185355.1"/>
    <property type="molecule type" value="Genomic_DNA"/>
</dbReference>
<evidence type="ECO:0000313" key="2">
    <source>
        <dbReference type="EMBL" id="KAJ1185355.1"/>
    </source>
</evidence>
<protein>
    <submittedName>
        <fullName evidence="2">Uncharacterized protein</fullName>
    </submittedName>
</protein>
<dbReference type="Proteomes" id="UP001066276">
    <property type="component" value="Chromosome 3_1"/>
</dbReference>
<name>A0AAV7UA76_PLEWA</name>
<accession>A0AAV7UA76</accession>
<keyword evidence="3" id="KW-1185">Reference proteome</keyword>
<proteinExistence type="predicted"/>
<evidence type="ECO:0000313" key="3">
    <source>
        <dbReference type="Proteomes" id="UP001066276"/>
    </source>
</evidence>
<sequence length="68" mass="7381">MPRTPDGRAGGRRCMPPSQEVHAAESQSSEERRSRLGPPSPHLATSRTLDGSEHAPCTQQCLREESLG</sequence>
<evidence type="ECO:0000256" key="1">
    <source>
        <dbReference type="SAM" id="MobiDB-lite"/>
    </source>
</evidence>
<dbReference type="AlphaFoldDB" id="A0AAV7UA76"/>
<organism evidence="2 3">
    <name type="scientific">Pleurodeles waltl</name>
    <name type="common">Iberian ribbed newt</name>
    <dbReference type="NCBI Taxonomy" id="8319"/>
    <lineage>
        <taxon>Eukaryota</taxon>
        <taxon>Metazoa</taxon>
        <taxon>Chordata</taxon>
        <taxon>Craniata</taxon>
        <taxon>Vertebrata</taxon>
        <taxon>Euteleostomi</taxon>
        <taxon>Amphibia</taxon>
        <taxon>Batrachia</taxon>
        <taxon>Caudata</taxon>
        <taxon>Salamandroidea</taxon>
        <taxon>Salamandridae</taxon>
        <taxon>Pleurodelinae</taxon>
        <taxon>Pleurodeles</taxon>
    </lineage>
</organism>
<feature type="region of interest" description="Disordered" evidence="1">
    <location>
        <begin position="1"/>
        <end position="68"/>
    </location>
</feature>
<gene>
    <name evidence="2" type="ORF">NDU88_002148</name>
</gene>
<reference evidence="2" key="1">
    <citation type="journal article" date="2022" name="bioRxiv">
        <title>Sequencing and chromosome-scale assembly of the giantPleurodeles waltlgenome.</title>
        <authorList>
            <person name="Brown T."/>
            <person name="Elewa A."/>
            <person name="Iarovenko S."/>
            <person name="Subramanian E."/>
            <person name="Araus A.J."/>
            <person name="Petzold A."/>
            <person name="Susuki M."/>
            <person name="Suzuki K.-i.T."/>
            <person name="Hayashi T."/>
            <person name="Toyoda A."/>
            <person name="Oliveira C."/>
            <person name="Osipova E."/>
            <person name="Leigh N.D."/>
            <person name="Simon A."/>
            <person name="Yun M.H."/>
        </authorList>
    </citation>
    <scope>NUCLEOTIDE SEQUENCE</scope>
    <source>
        <strain evidence="2">20211129_DDA</strain>
        <tissue evidence="2">Liver</tissue>
    </source>
</reference>